<feature type="compositionally biased region" description="Polar residues" evidence="1">
    <location>
        <begin position="238"/>
        <end position="247"/>
    </location>
</feature>
<protein>
    <submittedName>
        <fullName evidence="2">Uncharacterized protein</fullName>
    </submittedName>
</protein>
<organism evidence="2 3">
    <name type="scientific">Exidia glandulosa HHB12029</name>
    <dbReference type="NCBI Taxonomy" id="1314781"/>
    <lineage>
        <taxon>Eukaryota</taxon>
        <taxon>Fungi</taxon>
        <taxon>Dikarya</taxon>
        <taxon>Basidiomycota</taxon>
        <taxon>Agaricomycotina</taxon>
        <taxon>Agaricomycetes</taxon>
        <taxon>Auriculariales</taxon>
        <taxon>Exidiaceae</taxon>
        <taxon>Exidia</taxon>
    </lineage>
</organism>
<feature type="compositionally biased region" description="Basic and acidic residues" evidence="1">
    <location>
        <begin position="71"/>
        <end position="81"/>
    </location>
</feature>
<feature type="compositionally biased region" description="Polar residues" evidence="1">
    <location>
        <begin position="175"/>
        <end position="187"/>
    </location>
</feature>
<dbReference type="AlphaFoldDB" id="A0A165JIV2"/>
<feature type="compositionally biased region" description="Basic and acidic residues" evidence="1">
    <location>
        <begin position="265"/>
        <end position="297"/>
    </location>
</feature>
<evidence type="ECO:0000256" key="1">
    <source>
        <dbReference type="SAM" id="MobiDB-lite"/>
    </source>
</evidence>
<dbReference type="InParanoid" id="A0A165JIV2"/>
<name>A0A165JIV2_EXIGL</name>
<feature type="compositionally biased region" description="Polar residues" evidence="1">
    <location>
        <begin position="114"/>
        <end position="127"/>
    </location>
</feature>
<dbReference type="EMBL" id="KV425965">
    <property type="protein sequence ID" value="KZV94906.1"/>
    <property type="molecule type" value="Genomic_DNA"/>
</dbReference>
<reference evidence="2 3" key="1">
    <citation type="journal article" date="2016" name="Mol. Biol. Evol.">
        <title>Comparative Genomics of Early-Diverging Mushroom-Forming Fungi Provides Insights into the Origins of Lignocellulose Decay Capabilities.</title>
        <authorList>
            <person name="Nagy L.G."/>
            <person name="Riley R."/>
            <person name="Tritt A."/>
            <person name="Adam C."/>
            <person name="Daum C."/>
            <person name="Floudas D."/>
            <person name="Sun H."/>
            <person name="Yadav J.S."/>
            <person name="Pangilinan J."/>
            <person name="Larsson K.H."/>
            <person name="Matsuura K."/>
            <person name="Barry K."/>
            <person name="Labutti K."/>
            <person name="Kuo R."/>
            <person name="Ohm R.A."/>
            <person name="Bhattacharya S.S."/>
            <person name="Shirouzu T."/>
            <person name="Yoshinaga Y."/>
            <person name="Martin F.M."/>
            <person name="Grigoriev I.V."/>
            <person name="Hibbett D.S."/>
        </authorList>
    </citation>
    <scope>NUCLEOTIDE SEQUENCE [LARGE SCALE GENOMIC DNA]</scope>
    <source>
        <strain evidence="2 3">HHB12029</strain>
    </source>
</reference>
<evidence type="ECO:0000313" key="3">
    <source>
        <dbReference type="Proteomes" id="UP000077266"/>
    </source>
</evidence>
<sequence length="343" mass="37699">MQVSVSQSISTTERTIGCGSCTSSIGSCSLRRNGAWNIRSNKDFDAERGKAKMSSDQQVDKMKVMADKRLRSEIARTEAGRRTTPLFSPTDLPPVDKARARPVSAMAAPRPGSVMQQEQRRATQPTGRYTPVPAKPNPNWQGPKRFDSRSLNFGNSGPPPTRPAFRHGRAETPSFGGQQYQYSNNQRGRPETPAKTASPTKRAKSKKPERDARAPAAVHRVGFVDHPPSPAQRVAVSTLATDSTSGQVDDDDESSFDLLAAAAEPRTRRERVAAEQRESQEKQRQDERMRRAEEARQKHMQGGRAFPHAPNARPAPLPTMSPSGLLFLPESPPKPSTSRLQMG</sequence>
<feature type="region of interest" description="Disordered" evidence="1">
    <location>
        <begin position="71"/>
        <end position="343"/>
    </location>
</feature>
<accession>A0A165JIV2</accession>
<dbReference type="Proteomes" id="UP000077266">
    <property type="component" value="Unassembled WGS sequence"/>
</dbReference>
<evidence type="ECO:0000313" key="2">
    <source>
        <dbReference type="EMBL" id="KZV94906.1"/>
    </source>
</evidence>
<proteinExistence type="predicted"/>
<gene>
    <name evidence="2" type="ORF">EXIGLDRAFT_493980</name>
</gene>
<keyword evidence="3" id="KW-1185">Reference proteome</keyword>